<dbReference type="AlphaFoldDB" id="X7YK41"/>
<accession>X7YK41</accession>
<evidence type="ECO:0000313" key="1">
    <source>
        <dbReference type="EMBL" id="EUA06878.1"/>
    </source>
</evidence>
<name>X7YK41_MYCXE</name>
<comment type="caution">
    <text evidence="1">The sequence shown here is derived from an EMBL/GenBank/DDBJ whole genome shotgun (WGS) entry which is preliminary data.</text>
</comment>
<protein>
    <submittedName>
        <fullName evidence="1">Uncharacterized protein</fullName>
    </submittedName>
</protein>
<proteinExistence type="predicted"/>
<sequence>MLAAAVGENTLPTLAARRRSRRAGPLRQRPERLDAAVAQHLSGTAGLACAQHPGSFLRQLGWHAQARRWDGRALALAGDDPEAVADALLGLAADALGLRRFAVAETLLRRADKVLAGAAETGCSVRPCAGRGWPPSWRWRSVKAAAPCVMPRRPSSSHRRYPRGTASKATWWWPPRYAAPATLTGRVRSATTRWMPRRSWV</sequence>
<reference evidence="1" key="1">
    <citation type="submission" date="2014-01" db="EMBL/GenBank/DDBJ databases">
        <authorList>
            <person name="Brown-Elliot B."/>
            <person name="Wallace R."/>
            <person name="Lenaerts A."/>
            <person name="Ordway D."/>
            <person name="DeGroote M.A."/>
            <person name="Parker T."/>
            <person name="Sizemore C."/>
            <person name="Tallon L.J."/>
            <person name="Sadzewicz L.K."/>
            <person name="Sengamalay N."/>
            <person name="Fraser C.M."/>
            <person name="Hine E."/>
            <person name="Shefchek K.A."/>
            <person name="Das S.P."/>
            <person name="Tettelin H."/>
        </authorList>
    </citation>
    <scope>NUCLEOTIDE SEQUENCE [LARGE SCALE GENOMIC DNA]</scope>
    <source>
        <strain evidence="1">4042</strain>
    </source>
</reference>
<dbReference type="EMBL" id="JAOB01000093">
    <property type="protein sequence ID" value="EUA06878.1"/>
    <property type="molecule type" value="Genomic_DNA"/>
</dbReference>
<gene>
    <name evidence="1" type="ORF">I553_0543</name>
</gene>
<organism evidence="1">
    <name type="scientific">Mycobacterium xenopi 4042</name>
    <dbReference type="NCBI Taxonomy" id="1299334"/>
    <lineage>
        <taxon>Bacteria</taxon>
        <taxon>Bacillati</taxon>
        <taxon>Actinomycetota</taxon>
        <taxon>Actinomycetes</taxon>
        <taxon>Mycobacteriales</taxon>
        <taxon>Mycobacteriaceae</taxon>
        <taxon>Mycobacterium</taxon>
    </lineage>
</organism>